<organism evidence="6">
    <name type="scientific">Haptolina brevifila</name>
    <dbReference type="NCBI Taxonomy" id="156173"/>
    <lineage>
        <taxon>Eukaryota</taxon>
        <taxon>Haptista</taxon>
        <taxon>Haptophyta</taxon>
        <taxon>Prymnesiophyceae</taxon>
        <taxon>Prymnesiales</taxon>
        <taxon>Prymnesiaceae</taxon>
        <taxon>Haptolina</taxon>
    </lineage>
</organism>
<keyword evidence="2" id="KW-0328">Glycosyltransferase</keyword>
<dbReference type="EMBL" id="HBGU01009519">
    <property type="protein sequence ID" value="CAD9411168.1"/>
    <property type="molecule type" value="Transcribed_RNA"/>
</dbReference>
<evidence type="ECO:0000256" key="2">
    <source>
        <dbReference type="ARBA" id="ARBA00022676"/>
    </source>
</evidence>
<dbReference type="Gene3D" id="3.90.550.10">
    <property type="entry name" value="Spore Coat Polysaccharide Biosynthesis Protein SpsA, Chain A"/>
    <property type="match status" value="1"/>
</dbReference>
<keyword evidence="5" id="KW-0732">Signal</keyword>
<dbReference type="GO" id="GO:0016020">
    <property type="term" value="C:membrane"/>
    <property type="evidence" value="ECO:0007669"/>
    <property type="project" value="InterPro"/>
</dbReference>
<proteinExistence type="inferred from homology"/>
<dbReference type="InterPro" id="IPR029044">
    <property type="entry name" value="Nucleotide-diphossugar_trans"/>
</dbReference>
<name>A0A7S2C138_9EUKA</name>
<feature type="signal peptide" evidence="5">
    <location>
        <begin position="1"/>
        <end position="19"/>
    </location>
</feature>
<evidence type="ECO:0000256" key="1">
    <source>
        <dbReference type="ARBA" id="ARBA00005664"/>
    </source>
</evidence>
<evidence type="ECO:0000256" key="5">
    <source>
        <dbReference type="SAM" id="SignalP"/>
    </source>
</evidence>
<dbReference type="Pfam" id="PF05637">
    <property type="entry name" value="Glyco_transf_34"/>
    <property type="match status" value="1"/>
</dbReference>
<keyword evidence="3" id="KW-0808">Transferase</keyword>
<gene>
    <name evidence="6" type="ORF">CBRE1094_LOCUS5248</name>
</gene>
<feature type="chain" id="PRO_5031118479" evidence="5">
    <location>
        <begin position="20"/>
        <end position="356"/>
    </location>
</feature>
<dbReference type="InterPro" id="IPR008630">
    <property type="entry name" value="Glyco_trans_34"/>
</dbReference>
<dbReference type="GO" id="GO:0016757">
    <property type="term" value="F:glycosyltransferase activity"/>
    <property type="evidence" value="ECO:0007669"/>
    <property type="project" value="UniProtKB-KW"/>
</dbReference>
<protein>
    <submittedName>
        <fullName evidence="6">Uncharacterized protein</fullName>
    </submittedName>
</protein>
<accession>A0A7S2C138</accession>
<feature type="region of interest" description="Disordered" evidence="4">
    <location>
        <begin position="145"/>
        <end position="171"/>
    </location>
</feature>
<evidence type="ECO:0000256" key="3">
    <source>
        <dbReference type="ARBA" id="ARBA00022679"/>
    </source>
</evidence>
<evidence type="ECO:0000256" key="4">
    <source>
        <dbReference type="SAM" id="MobiDB-lite"/>
    </source>
</evidence>
<dbReference type="AlphaFoldDB" id="A0A7S2C138"/>
<sequence length="356" mass="38879">MSSVLTMAFCGLVVASARAIPTASVVCSGYGSRLGARLEAIETKGIAVQINKVHRPVTSPEALLQRIYSSFVDAAFRSFPRTFKDSPLQEAAQKVEFESEAEQWIAGFYQEPRDAASFASNSTSLLPFSGHYGNASRIMYGSSATANKHSTRGDGNNGSGQSNDATNGTSRASASVGAGSVMIGMVRGCLSLLHQTLMSLVDARPPSFVEAPSPTEWNGFVLMSGGDRNAALAERVVSNHAAFAASRKYAYWWHRGSLVEHLGWRPYWHKIAMLRRSLLRFPTARASIWIDDDIVLTNFRHDMLREALERTNASVIVTRDAAHFATLNTGIVIVRHDVAGREVLEEIWRRATEVSA</sequence>
<evidence type="ECO:0000313" key="6">
    <source>
        <dbReference type="EMBL" id="CAD9411168.1"/>
    </source>
</evidence>
<reference evidence="6" key="1">
    <citation type="submission" date="2021-01" db="EMBL/GenBank/DDBJ databases">
        <authorList>
            <person name="Corre E."/>
            <person name="Pelletier E."/>
            <person name="Niang G."/>
            <person name="Scheremetjew M."/>
            <person name="Finn R."/>
            <person name="Kale V."/>
            <person name="Holt S."/>
            <person name="Cochrane G."/>
            <person name="Meng A."/>
            <person name="Brown T."/>
            <person name="Cohen L."/>
        </authorList>
    </citation>
    <scope>NUCLEOTIDE SEQUENCE</scope>
    <source>
        <strain evidence="6">UTEX LB 985</strain>
    </source>
</reference>
<comment type="similarity">
    <text evidence="1">Belongs to the glycosyltransferase 34 family.</text>
</comment>